<name>A0AAV7XSK1_9NEOP</name>
<feature type="transmembrane region" description="Helical" evidence="2">
    <location>
        <begin position="498"/>
        <end position="517"/>
    </location>
</feature>
<proteinExistence type="inferred from homology"/>
<dbReference type="GO" id="GO:0016020">
    <property type="term" value="C:membrane"/>
    <property type="evidence" value="ECO:0007669"/>
    <property type="project" value="TreeGrafter"/>
</dbReference>
<dbReference type="SUPFAM" id="SSF82866">
    <property type="entry name" value="Multidrug efflux transporter AcrB transmembrane domain"/>
    <property type="match status" value="2"/>
</dbReference>
<keyword evidence="5" id="KW-1185">Reference proteome</keyword>
<feature type="transmembrane region" description="Helical" evidence="2">
    <location>
        <begin position="940"/>
        <end position="963"/>
    </location>
</feature>
<dbReference type="PANTHER" id="PTHR10796:SF130">
    <property type="entry name" value="PATCHED DOMAIN-CONTAINING PROTEIN 3-LIKE PROTEIN"/>
    <property type="match status" value="1"/>
</dbReference>
<feature type="transmembrane region" description="Helical" evidence="2">
    <location>
        <begin position="814"/>
        <end position="833"/>
    </location>
</feature>
<feature type="transmembrane region" description="Helical" evidence="2">
    <location>
        <begin position="866"/>
        <end position="890"/>
    </location>
</feature>
<keyword evidence="2" id="KW-1133">Transmembrane helix</keyword>
<evidence type="ECO:0000256" key="1">
    <source>
        <dbReference type="ARBA" id="ARBA00005585"/>
    </source>
</evidence>
<dbReference type="InterPro" id="IPR051697">
    <property type="entry name" value="Patched_domain-protein"/>
</dbReference>
<feature type="transmembrane region" description="Helical" evidence="2">
    <location>
        <begin position="73"/>
        <end position="92"/>
    </location>
</feature>
<sequence length="1012" mass="113357">MDPDVEAVQEEVEMQDLGANQEADEAMIHPADIEGPGAIAAAMTWTIHEKYMVFMNNLQNKFDDHGRRVAQNIHLYVIVIFSILIVAMFGLFRFRQEKNPLHLWIPQDSDFYTDTIWLMNNYGEGVRLQSVLVTAPDVLQPDVMLQLLDIHTKLTNSSGSNTTWKDVCYKVPVITFNIDGPRFRRHVSGIGGVSEAFDAVFNQSFIKEDYRNTRIKLTKDPASVQEMLTDETFDPSLIIGRNLYCTIVKNMPSDCLQQNILDLWKFNRTEIENLTKSQIVNDLNSTTFSPTLGHPTPFKSLLGGITYNANGEIVSAKAILSLYMVHVNFSTVDMDVVGNRGGTADWANGPGLEWESKFVNIMHEACTMNIVQLYYEAGRSFGDISAAGMFQDLDKLMIGIFMMLCYIQLQQTAPNCVESRFFPSMMGLTCVVLAFLTSVALCSLVGIPYGPVHTSLPFLLLGIGVDDMFIILNCWTALPPEHEQKQIPKRMGIAMRHAGLSITLTSATDFFAFVIGSTTVLPSLRSFCIYAAVGVLVTYALQTTLYVAVLAADQHRMDLGRNSFLPWVQQAPPDTVKDHVPQCSPVLKSIYSKIIITKVGKYFTIVIAAVLMAVAVRGNFLVKQDFKPDWFVDQSSYLFQFLQKRDEFFPDFGSSAGVYLGKLHYSEELQNIGSLVEHLNNQSDILKNVDDWWSGFQRYVNFHHMKDIQTDHLADDEFDHYISQYLFSPSGARFQKNFRFSETLECGKPAPKIKVSSIDFYFKKFGSSGEGVKAMRTVKRLVRNANFTTGDRYATVWAKIFANWVTDEIIGAELYRNMGLAFATVGLVTLLFLLCAESSVLVLTCVILTVIDTIGFMYYWGLTIDLVSAIALVLAVGFSVDFAAHIAYAFMDNDGTRDERAIHAVTYIGTAVLHGGLTTLLALSVLSFSHSYIFTAFFKIFFLVICFGIFHGVVFLPVILSILGPVPHSRYLEHIINNPVHVGPPQDHIHDPPDVMELPSPYETPAFDARGL</sequence>
<feature type="transmembrane region" description="Helical" evidence="2">
    <location>
        <begin position="456"/>
        <end position="478"/>
    </location>
</feature>
<evidence type="ECO:0000313" key="5">
    <source>
        <dbReference type="Proteomes" id="UP001075354"/>
    </source>
</evidence>
<comment type="caution">
    <text evidence="4">The sequence shown here is derived from an EMBL/GenBank/DDBJ whole genome shotgun (WGS) entry which is preliminary data.</text>
</comment>
<dbReference type="PANTHER" id="PTHR10796">
    <property type="entry name" value="PATCHED-RELATED"/>
    <property type="match status" value="1"/>
</dbReference>
<dbReference type="PROSITE" id="PS50156">
    <property type="entry name" value="SSD"/>
    <property type="match status" value="2"/>
</dbReference>
<dbReference type="Pfam" id="PF12349">
    <property type="entry name" value="Sterol-sensing"/>
    <property type="match status" value="1"/>
</dbReference>
<feature type="domain" description="SSD" evidence="3">
    <location>
        <begin position="846"/>
        <end position="962"/>
    </location>
</feature>
<dbReference type="AlphaFoldDB" id="A0AAV7XSK1"/>
<gene>
    <name evidence="4" type="ORF">ONE63_007650</name>
</gene>
<keyword evidence="2" id="KW-0472">Membrane</keyword>
<dbReference type="EMBL" id="JAPTSV010000005">
    <property type="protein sequence ID" value="KAJ1527691.1"/>
    <property type="molecule type" value="Genomic_DNA"/>
</dbReference>
<comment type="similarity">
    <text evidence="1">Belongs to the patched family.</text>
</comment>
<evidence type="ECO:0000313" key="4">
    <source>
        <dbReference type="EMBL" id="KAJ1527691.1"/>
    </source>
</evidence>
<dbReference type="Gene3D" id="1.20.1640.10">
    <property type="entry name" value="Multidrug efflux transporter AcrB transmembrane domain"/>
    <property type="match status" value="2"/>
</dbReference>
<accession>A0AAV7XSK1</accession>
<dbReference type="InterPro" id="IPR000731">
    <property type="entry name" value="SSD"/>
</dbReference>
<dbReference type="InterPro" id="IPR053958">
    <property type="entry name" value="HMGCR/SNAP/NPC1-like_SSD"/>
</dbReference>
<keyword evidence="2" id="KW-0812">Transmembrane</keyword>
<feature type="transmembrane region" description="Helical" evidence="2">
    <location>
        <begin position="529"/>
        <end position="552"/>
    </location>
</feature>
<feature type="transmembrane region" description="Helical" evidence="2">
    <location>
        <begin position="840"/>
        <end position="860"/>
    </location>
</feature>
<feature type="domain" description="SSD" evidence="3">
    <location>
        <begin position="392"/>
        <end position="552"/>
    </location>
</feature>
<reference evidence="4" key="1">
    <citation type="submission" date="2022-12" db="EMBL/GenBank/DDBJ databases">
        <title>Chromosome-level genome assembly of the bean flower thrips Megalurothrips usitatus.</title>
        <authorList>
            <person name="Ma L."/>
            <person name="Liu Q."/>
            <person name="Li H."/>
            <person name="Cai W."/>
        </authorList>
    </citation>
    <scope>NUCLEOTIDE SEQUENCE</scope>
    <source>
        <strain evidence="4">Cailab_2022a</strain>
    </source>
</reference>
<protein>
    <recommendedName>
        <fullName evidence="3">SSD domain-containing protein</fullName>
    </recommendedName>
</protein>
<feature type="transmembrane region" description="Helical" evidence="2">
    <location>
        <begin position="428"/>
        <end position="450"/>
    </location>
</feature>
<evidence type="ECO:0000256" key="2">
    <source>
        <dbReference type="SAM" id="Phobius"/>
    </source>
</evidence>
<feature type="transmembrane region" description="Helical" evidence="2">
    <location>
        <begin position="902"/>
        <end position="928"/>
    </location>
</feature>
<organism evidence="4 5">
    <name type="scientific">Megalurothrips usitatus</name>
    <name type="common">bean blossom thrips</name>
    <dbReference type="NCBI Taxonomy" id="439358"/>
    <lineage>
        <taxon>Eukaryota</taxon>
        <taxon>Metazoa</taxon>
        <taxon>Ecdysozoa</taxon>
        <taxon>Arthropoda</taxon>
        <taxon>Hexapoda</taxon>
        <taxon>Insecta</taxon>
        <taxon>Pterygota</taxon>
        <taxon>Neoptera</taxon>
        <taxon>Paraneoptera</taxon>
        <taxon>Thysanoptera</taxon>
        <taxon>Terebrantia</taxon>
        <taxon>Thripoidea</taxon>
        <taxon>Thripidae</taxon>
        <taxon>Megalurothrips</taxon>
    </lineage>
</organism>
<feature type="transmembrane region" description="Helical" evidence="2">
    <location>
        <begin position="602"/>
        <end position="622"/>
    </location>
</feature>
<dbReference type="Proteomes" id="UP001075354">
    <property type="component" value="Chromosome 5"/>
</dbReference>
<evidence type="ECO:0000259" key="3">
    <source>
        <dbReference type="PROSITE" id="PS50156"/>
    </source>
</evidence>